<dbReference type="Gene3D" id="3.60.21.10">
    <property type="match status" value="1"/>
</dbReference>
<dbReference type="Proteomes" id="UP000029556">
    <property type="component" value="Unassembled WGS sequence"/>
</dbReference>
<keyword evidence="2" id="KW-0378">Hydrolase</keyword>
<dbReference type="InterPro" id="IPR029052">
    <property type="entry name" value="Metallo-depent_PP-like"/>
</dbReference>
<dbReference type="AlphaFoldDB" id="A0A096AR98"/>
<evidence type="ECO:0000313" key="5">
    <source>
        <dbReference type="EMBL" id="KGF33147.1"/>
    </source>
</evidence>
<dbReference type="SUPFAM" id="SSF56300">
    <property type="entry name" value="Metallo-dependent phosphatases"/>
    <property type="match status" value="1"/>
</dbReference>
<keyword evidence="3" id="KW-0472">Membrane</keyword>
<accession>A0A096AR98</accession>
<name>A0A096AR98_9BACT</name>
<gene>
    <name evidence="5" type="ORF">HMPREF2137_12060</name>
</gene>
<feature type="transmembrane region" description="Helical" evidence="3">
    <location>
        <begin position="70"/>
        <end position="95"/>
    </location>
</feature>
<dbReference type="InterPro" id="IPR004843">
    <property type="entry name" value="Calcineurin-like_PHP"/>
</dbReference>
<keyword evidence="1" id="KW-0479">Metal-binding</keyword>
<proteinExistence type="predicted"/>
<dbReference type="GO" id="GO:0009245">
    <property type="term" value="P:lipid A biosynthetic process"/>
    <property type="evidence" value="ECO:0007669"/>
    <property type="project" value="TreeGrafter"/>
</dbReference>
<evidence type="ECO:0000256" key="1">
    <source>
        <dbReference type="ARBA" id="ARBA00022723"/>
    </source>
</evidence>
<dbReference type="OrthoDB" id="9780884at2"/>
<feature type="transmembrane region" description="Helical" evidence="3">
    <location>
        <begin position="37"/>
        <end position="55"/>
    </location>
</feature>
<dbReference type="PANTHER" id="PTHR31302:SF31">
    <property type="entry name" value="PHOSPHODIESTERASE YAEI"/>
    <property type="match status" value="1"/>
</dbReference>
<feature type="transmembrane region" description="Helical" evidence="3">
    <location>
        <begin position="6"/>
        <end position="25"/>
    </location>
</feature>
<feature type="domain" description="Calcineurin-like phosphoesterase" evidence="4">
    <location>
        <begin position="151"/>
        <end position="331"/>
    </location>
</feature>
<dbReference type="GO" id="GO:0046872">
    <property type="term" value="F:metal ion binding"/>
    <property type="evidence" value="ECO:0007669"/>
    <property type="project" value="UniProtKB-KW"/>
</dbReference>
<dbReference type="EMBL" id="JRNN01000095">
    <property type="protein sequence ID" value="KGF33147.1"/>
    <property type="molecule type" value="Genomic_DNA"/>
</dbReference>
<dbReference type="CDD" id="cd07385">
    <property type="entry name" value="MPP_YkuE_C"/>
    <property type="match status" value="1"/>
</dbReference>
<evidence type="ECO:0000259" key="4">
    <source>
        <dbReference type="Pfam" id="PF00149"/>
    </source>
</evidence>
<reference evidence="5 6" key="1">
    <citation type="submission" date="2014-07" db="EMBL/GenBank/DDBJ databases">
        <authorList>
            <person name="McCorrison J."/>
            <person name="Sanka R."/>
            <person name="Torralba M."/>
            <person name="Gillis M."/>
            <person name="Haft D.H."/>
            <person name="Methe B."/>
            <person name="Sutton G."/>
            <person name="Nelson K.E."/>
        </authorList>
    </citation>
    <scope>NUCLEOTIDE SEQUENCE [LARGE SCALE GENOMIC DNA]</scope>
    <source>
        <strain evidence="5 6">DNF00853</strain>
    </source>
</reference>
<dbReference type="InterPro" id="IPR051158">
    <property type="entry name" value="Metallophosphoesterase_sf"/>
</dbReference>
<dbReference type="PANTHER" id="PTHR31302">
    <property type="entry name" value="TRANSMEMBRANE PROTEIN WITH METALLOPHOSPHOESTERASE DOMAIN-RELATED"/>
    <property type="match status" value="1"/>
</dbReference>
<feature type="transmembrane region" description="Helical" evidence="3">
    <location>
        <begin position="107"/>
        <end position="128"/>
    </location>
</feature>
<dbReference type="RefSeq" id="WP_036874798.1">
    <property type="nucleotide sequence ID" value="NZ_JRNN01000095.1"/>
</dbReference>
<sequence>MIARIFIFLLFLIILPDVYIDLHYLRKKKKYTWWKRLLWWLPALLMLAYTIKMAAEPNFIPDNPAWIDNYLLLLCLLIVPKAMFSICSVIGLFFCRLRKKRRNWGNLVGLVLGLLLIYIFVYGSTFGIRKLNVKHVDVTFKDLPASFDGYRIVHWSDAHVGSYLKSRRPILQRAVDTIRAQQADMVVFTGDLQNIQPSELYPFVGLFKSIKAKDGVYSVLGNHDYSGYIHADAAVKVANERETISRQRQCGWTVLLNENRSIYRGSDSIVIAGEENDGLPPHPARGNIHQTLRGVGDDAFVVMLQHDPSAWRRHILPESKAQLTLSGHTHGGQISVLGIRPTKFMYPEDWGLYQVGNRFLYVTAGLGGLVPFRFGVPAEIVVITLHRQK</sequence>
<dbReference type="GO" id="GO:0008758">
    <property type="term" value="F:UDP-2,3-diacylglucosamine hydrolase activity"/>
    <property type="evidence" value="ECO:0007669"/>
    <property type="project" value="TreeGrafter"/>
</dbReference>
<evidence type="ECO:0000256" key="2">
    <source>
        <dbReference type="ARBA" id="ARBA00022801"/>
    </source>
</evidence>
<keyword evidence="3" id="KW-1133">Transmembrane helix</keyword>
<comment type="caution">
    <text evidence="5">The sequence shown here is derived from an EMBL/GenBank/DDBJ whole genome shotgun (WGS) entry which is preliminary data.</text>
</comment>
<dbReference type="Pfam" id="PF00149">
    <property type="entry name" value="Metallophos"/>
    <property type="match status" value="1"/>
</dbReference>
<organism evidence="5 6">
    <name type="scientific">Hoylesella buccalis DNF00853</name>
    <dbReference type="NCBI Taxonomy" id="1401074"/>
    <lineage>
        <taxon>Bacteria</taxon>
        <taxon>Pseudomonadati</taxon>
        <taxon>Bacteroidota</taxon>
        <taxon>Bacteroidia</taxon>
        <taxon>Bacteroidales</taxon>
        <taxon>Prevotellaceae</taxon>
        <taxon>Hoylesella</taxon>
    </lineage>
</organism>
<keyword evidence="3" id="KW-0812">Transmembrane</keyword>
<evidence type="ECO:0000313" key="6">
    <source>
        <dbReference type="Proteomes" id="UP000029556"/>
    </source>
</evidence>
<evidence type="ECO:0000256" key="3">
    <source>
        <dbReference type="SAM" id="Phobius"/>
    </source>
</evidence>
<protein>
    <submittedName>
        <fullName evidence="5">Serine/threonine protein phosphatase</fullName>
    </submittedName>
</protein>
<dbReference type="GO" id="GO:0016020">
    <property type="term" value="C:membrane"/>
    <property type="evidence" value="ECO:0007669"/>
    <property type="project" value="GOC"/>
</dbReference>